<proteinExistence type="predicted"/>
<name>A0AAN8XHC1_HALRR</name>
<dbReference type="EMBL" id="JAXCGZ010007915">
    <property type="protein sequence ID" value="KAK7078274.1"/>
    <property type="molecule type" value="Genomic_DNA"/>
</dbReference>
<feature type="region of interest" description="Disordered" evidence="1">
    <location>
        <begin position="156"/>
        <end position="214"/>
    </location>
</feature>
<evidence type="ECO:0000256" key="2">
    <source>
        <dbReference type="SAM" id="Phobius"/>
    </source>
</evidence>
<gene>
    <name evidence="3" type="ORF">SK128_009259</name>
</gene>
<organism evidence="3 4">
    <name type="scientific">Halocaridina rubra</name>
    <name type="common">Hawaiian red shrimp</name>
    <dbReference type="NCBI Taxonomy" id="373956"/>
    <lineage>
        <taxon>Eukaryota</taxon>
        <taxon>Metazoa</taxon>
        <taxon>Ecdysozoa</taxon>
        <taxon>Arthropoda</taxon>
        <taxon>Crustacea</taxon>
        <taxon>Multicrustacea</taxon>
        <taxon>Malacostraca</taxon>
        <taxon>Eumalacostraca</taxon>
        <taxon>Eucarida</taxon>
        <taxon>Decapoda</taxon>
        <taxon>Pleocyemata</taxon>
        <taxon>Caridea</taxon>
        <taxon>Atyoidea</taxon>
        <taxon>Atyidae</taxon>
        <taxon>Halocaridina</taxon>
    </lineage>
</organism>
<evidence type="ECO:0000313" key="4">
    <source>
        <dbReference type="Proteomes" id="UP001381693"/>
    </source>
</evidence>
<evidence type="ECO:0000313" key="3">
    <source>
        <dbReference type="EMBL" id="KAK7078274.1"/>
    </source>
</evidence>
<dbReference type="Proteomes" id="UP001381693">
    <property type="component" value="Unassembled WGS sequence"/>
</dbReference>
<keyword evidence="2" id="KW-0812">Transmembrane</keyword>
<dbReference type="AlphaFoldDB" id="A0AAN8XHC1"/>
<evidence type="ECO:0000256" key="1">
    <source>
        <dbReference type="SAM" id="MobiDB-lite"/>
    </source>
</evidence>
<comment type="caution">
    <text evidence="3">The sequence shown here is derived from an EMBL/GenBank/DDBJ whole genome shotgun (WGS) entry which is preliminary data.</text>
</comment>
<sequence>MQENITTEPRPSFQEATGLNKRSRRTVLVLFSTLTIFFLMMGIILSLTLRGVEILYLIYLGIAALFFIPVSIVCWVSWRRYRTVMCRYRHRVELQRHPIIPLQTASNEFIYPIATCVVEENLDHTNAFHSIQPTVTDIPRMHSASNYIDSPPPYYETTHGRSTPFPQPQAGHMGSYPVKGDFGPYSPSAGPPRNLRYSPHREISSGYPATAPFV</sequence>
<accession>A0AAN8XHC1</accession>
<protein>
    <submittedName>
        <fullName evidence="3">Uncharacterized protein</fullName>
    </submittedName>
</protein>
<feature type="transmembrane region" description="Helical" evidence="2">
    <location>
        <begin position="27"/>
        <end position="48"/>
    </location>
</feature>
<keyword evidence="2" id="KW-1133">Transmembrane helix</keyword>
<keyword evidence="4" id="KW-1185">Reference proteome</keyword>
<feature type="transmembrane region" description="Helical" evidence="2">
    <location>
        <begin position="54"/>
        <end position="78"/>
    </location>
</feature>
<reference evidence="3 4" key="1">
    <citation type="submission" date="2023-11" db="EMBL/GenBank/DDBJ databases">
        <title>Halocaridina rubra genome assembly.</title>
        <authorList>
            <person name="Smith C."/>
        </authorList>
    </citation>
    <scope>NUCLEOTIDE SEQUENCE [LARGE SCALE GENOMIC DNA]</scope>
    <source>
        <strain evidence="3">EP-1</strain>
        <tissue evidence="3">Whole</tissue>
    </source>
</reference>
<keyword evidence="2" id="KW-0472">Membrane</keyword>